<reference evidence="1 2" key="1">
    <citation type="submission" date="2014-12" db="EMBL/GenBank/DDBJ databases">
        <title>Comparative genome analysis of Bacillus coagulans HM-08, Clostridium butyricum HM-68, Bacillus subtilis HM-66 and Bacillus licheniformis BL-09.</title>
        <authorList>
            <person name="Zhang H."/>
        </authorList>
    </citation>
    <scope>NUCLEOTIDE SEQUENCE [LARGE SCALE GENOMIC DNA]</scope>
    <source>
        <strain evidence="1 2">HM-66</strain>
    </source>
</reference>
<dbReference type="AlphaFoldDB" id="A0A0D1KRR5"/>
<dbReference type="Proteomes" id="UP000032247">
    <property type="component" value="Unassembled WGS sequence"/>
</dbReference>
<dbReference type="EMBL" id="JXBC01000013">
    <property type="protein sequence ID" value="KIU05891.1"/>
    <property type="molecule type" value="Genomic_DNA"/>
</dbReference>
<comment type="caution">
    <text evidence="1">The sequence shown here is derived from an EMBL/GenBank/DDBJ whole genome shotgun (WGS) entry which is preliminary data.</text>
</comment>
<accession>A0A0D1KRR5</accession>
<evidence type="ECO:0000313" key="1">
    <source>
        <dbReference type="EMBL" id="KIU05891.1"/>
    </source>
</evidence>
<evidence type="ECO:0000313" key="2">
    <source>
        <dbReference type="Proteomes" id="UP000032247"/>
    </source>
</evidence>
<dbReference type="PATRIC" id="fig|1423.173.peg.4436"/>
<sequence>MDNERLEGDFNKEIILLKGIRNEKKYIEDVENEKLYFTNAEVFRKMGRERKEDLFGDKLEGYYIHPNKEKNNFLNIKKKQKAASDKEYLAKIYTYIKEVYISSFFYIEIEEFENNKIPESIINVFRNEFSDRKIAVFYGVQNLLDGLLREHGTNGYSWASRVRYQGIDEEPIFSEKEYDKDPMLGYVLKRKGLYENQESLGFAITKIASTTNL</sequence>
<gene>
    <name evidence="1" type="ORF">SC09_contig4orf00821</name>
</gene>
<proteinExistence type="predicted"/>
<name>A0A0D1KRR5_BACIU</name>
<protein>
    <submittedName>
        <fullName evidence="1">Uncharacterized protein</fullName>
    </submittedName>
</protein>
<organism evidence="1 2">
    <name type="scientific">Bacillus subtilis</name>
    <dbReference type="NCBI Taxonomy" id="1423"/>
    <lineage>
        <taxon>Bacteria</taxon>
        <taxon>Bacillati</taxon>
        <taxon>Bacillota</taxon>
        <taxon>Bacilli</taxon>
        <taxon>Bacillales</taxon>
        <taxon>Bacillaceae</taxon>
        <taxon>Bacillus</taxon>
    </lineage>
</organism>